<organism evidence="1 2">
    <name type="scientific">Thelephora ganbajun</name>
    <name type="common">Ganba fungus</name>
    <dbReference type="NCBI Taxonomy" id="370292"/>
    <lineage>
        <taxon>Eukaryota</taxon>
        <taxon>Fungi</taxon>
        <taxon>Dikarya</taxon>
        <taxon>Basidiomycota</taxon>
        <taxon>Agaricomycotina</taxon>
        <taxon>Agaricomycetes</taxon>
        <taxon>Thelephorales</taxon>
        <taxon>Thelephoraceae</taxon>
        <taxon>Thelephora</taxon>
    </lineage>
</organism>
<name>A0ACB6ZX14_THEGA</name>
<reference evidence="1" key="2">
    <citation type="journal article" date="2020" name="Nat. Commun.">
        <title>Large-scale genome sequencing of mycorrhizal fungi provides insights into the early evolution of symbiotic traits.</title>
        <authorList>
            <person name="Miyauchi S."/>
            <person name="Kiss E."/>
            <person name="Kuo A."/>
            <person name="Drula E."/>
            <person name="Kohler A."/>
            <person name="Sanchez-Garcia M."/>
            <person name="Morin E."/>
            <person name="Andreopoulos B."/>
            <person name="Barry K.W."/>
            <person name="Bonito G."/>
            <person name="Buee M."/>
            <person name="Carver A."/>
            <person name="Chen C."/>
            <person name="Cichocki N."/>
            <person name="Clum A."/>
            <person name="Culley D."/>
            <person name="Crous P.W."/>
            <person name="Fauchery L."/>
            <person name="Girlanda M."/>
            <person name="Hayes R.D."/>
            <person name="Keri Z."/>
            <person name="LaButti K."/>
            <person name="Lipzen A."/>
            <person name="Lombard V."/>
            <person name="Magnuson J."/>
            <person name="Maillard F."/>
            <person name="Murat C."/>
            <person name="Nolan M."/>
            <person name="Ohm R.A."/>
            <person name="Pangilinan J."/>
            <person name="Pereira M.F."/>
            <person name="Perotto S."/>
            <person name="Peter M."/>
            <person name="Pfister S."/>
            <person name="Riley R."/>
            <person name="Sitrit Y."/>
            <person name="Stielow J.B."/>
            <person name="Szollosi G."/>
            <person name="Zifcakova L."/>
            <person name="Stursova M."/>
            <person name="Spatafora J.W."/>
            <person name="Tedersoo L."/>
            <person name="Vaario L.M."/>
            <person name="Yamada A."/>
            <person name="Yan M."/>
            <person name="Wang P."/>
            <person name="Xu J."/>
            <person name="Bruns T."/>
            <person name="Baldrian P."/>
            <person name="Vilgalys R."/>
            <person name="Dunand C."/>
            <person name="Henrissat B."/>
            <person name="Grigoriev I.V."/>
            <person name="Hibbett D."/>
            <person name="Nagy L.G."/>
            <person name="Martin F.M."/>
        </authorList>
    </citation>
    <scope>NUCLEOTIDE SEQUENCE</scope>
    <source>
        <strain evidence="1">P2</strain>
    </source>
</reference>
<sequence>MSSFLKINFYDQHFIDFKRLDPMRPMDLGDGPELLELSVTLPRDAPETTWNPFFGTRSLYTGYLYDGSNSRPVFVKWAKSKQRMEELKREGDFYCSALRKLQGVVVPNFYGYYAATGHGLRGLGCMILEQMDRGDVSNGEVDNRSKLEAAYRLHKVGVRHCGLNDKENFVTHGEKVYIIGFSEAKAGAAVRQRGD</sequence>
<evidence type="ECO:0000313" key="1">
    <source>
        <dbReference type="EMBL" id="KAF9654104.1"/>
    </source>
</evidence>
<dbReference type="Proteomes" id="UP000886501">
    <property type="component" value="Unassembled WGS sequence"/>
</dbReference>
<proteinExistence type="predicted"/>
<evidence type="ECO:0000313" key="2">
    <source>
        <dbReference type="Proteomes" id="UP000886501"/>
    </source>
</evidence>
<gene>
    <name evidence="1" type="ORF">BDM02DRAFT_3181952</name>
</gene>
<accession>A0ACB6ZX14</accession>
<comment type="caution">
    <text evidence="1">The sequence shown here is derived from an EMBL/GenBank/DDBJ whole genome shotgun (WGS) entry which is preliminary data.</text>
</comment>
<dbReference type="EMBL" id="MU117961">
    <property type="protein sequence ID" value="KAF9654104.1"/>
    <property type="molecule type" value="Genomic_DNA"/>
</dbReference>
<keyword evidence="2" id="KW-1185">Reference proteome</keyword>
<protein>
    <submittedName>
        <fullName evidence="1">Uncharacterized protein</fullName>
    </submittedName>
</protein>
<reference evidence="1" key="1">
    <citation type="submission" date="2019-10" db="EMBL/GenBank/DDBJ databases">
        <authorList>
            <consortium name="DOE Joint Genome Institute"/>
            <person name="Kuo A."/>
            <person name="Miyauchi S."/>
            <person name="Kiss E."/>
            <person name="Drula E."/>
            <person name="Kohler A."/>
            <person name="Sanchez-Garcia M."/>
            <person name="Andreopoulos B."/>
            <person name="Barry K.W."/>
            <person name="Bonito G."/>
            <person name="Buee M."/>
            <person name="Carver A."/>
            <person name="Chen C."/>
            <person name="Cichocki N."/>
            <person name="Clum A."/>
            <person name="Culley D."/>
            <person name="Crous P.W."/>
            <person name="Fauchery L."/>
            <person name="Girlanda M."/>
            <person name="Hayes R."/>
            <person name="Keri Z."/>
            <person name="Labutti K."/>
            <person name="Lipzen A."/>
            <person name="Lombard V."/>
            <person name="Magnuson J."/>
            <person name="Maillard F."/>
            <person name="Morin E."/>
            <person name="Murat C."/>
            <person name="Nolan M."/>
            <person name="Ohm R."/>
            <person name="Pangilinan J."/>
            <person name="Pereira M."/>
            <person name="Perotto S."/>
            <person name="Peter M."/>
            <person name="Riley R."/>
            <person name="Sitrit Y."/>
            <person name="Stielow B."/>
            <person name="Szollosi G."/>
            <person name="Zifcakova L."/>
            <person name="Stursova M."/>
            <person name="Spatafora J.W."/>
            <person name="Tedersoo L."/>
            <person name="Vaario L.-M."/>
            <person name="Yamada A."/>
            <person name="Yan M."/>
            <person name="Wang P."/>
            <person name="Xu J."/>
            <person name="Bruns T."/>
            <person name="Baldrian P."/>
            <person name="Vilgalys R."/>
            <person name="Henrissat B."/>
            <person name="Grigoriev I.V."/>
            <person name="Hibbett D."/>
            <person name="Nagy L.G."/>
            <person name="Martin F.M."/>
        </authorList>
    </citation>
    <scope>NUCLEOTIDE SEQUENCE</scope>
    <source>
        <strain evidence="1">P2</strain>
    </source>
</reference>